<comment type="caution">
    <text evidence="2">The sequence shown here is derived from an EMBL/GenBank/DDBJ whole genome shotgun (WGS) entry which is preliminary data.</text>
</comment>
<reference evidence="2 3" key="1">
    <citation type="submission" date="2016-01" db="EMBL/GenBank/DDBJ databases">
        <title>Amycolatopsis coloradensis genome sequencing and assembly.</title>
        <authorList>
            <person name="Mayilraj S."/>
        </authorList>
    </citation>
    <scope>NUCLEOTIDE SEQUENCE [LARGE SCALE GENOMIC DNA]</scope>
    <source>
        <strain evidence="2 3">DSM 44225</strain>
    </source>
</reference>
<protein>
    <submittedName>
        <fullName evidence="2">Uncharacterized protein</fullName>
    </submittedName>
</protein>
<keyword evidence="3" id="KW-1185">Reference proteome</keyword>
<gene>
    <name evidence="2" type="ORF">BS329_19830</name>
</gene>
<dbReference type="AlphaFoldDB" id="A0A1R0KS78"/>
<sequence length="85" mass="9156">MPGAANAAEEIGRWPATDARRLTSAAIACGPDHLLVPDLSGPDFKEKPVPPSFVRFTPPVFPGRPGEARPGRLSPCRPRRTRRSA</sequence>
<proteinExistence type="predicted"/>
<organism evidence="2 3">
    <name type="scientific">Amycolatopsis coloradensis</name>
    <dbReference type="NCBI Taxonomy" id="76021"/>
    <lineage>
        <taxon>Bacteria</taxon>
        <taxon>Bacillati</taxon>
        <taxon>Actinomycetota</taxon>
        <taxon>Actinomycetes</taxon>
        <taxon>Pseudonocardiales</taxon>
        <taxon>Pseudonocardiaceae</taxon>
        <taxon>Amycolatopsis</taxon>
    </lineage>
</organism>
<dbReference type="RefSeq" id="WP_076162705.1">
    <property type="nucleotide sequence ID" value="NZ_JBEZVB010000064.1"/>
</dbReference>
<dbReference type="EMBL" id="MQUQ01000010">
    <property type="protein sequence ID" value="OLZ50662.1"/>
    <property type="molecule type" value="Genomic_DNA"/>
</dbReference>
<evidence type="ECO:0000313" key="2">
    <source>
        <dbReference type="EMBL" id="OLZ50662.1"/>
    </source>
</evidence>
<dbReference type="STRING" id="76021.BS329_19830"/>
<accession>A0A1R0KS78</accession>
<feature type="region of interest" description="Disordered" evidence="1">
    <location>
        <begin position="55"/>
        <end position="85"/>
    </location>
</feature>
<name>A0A1R0KS78_9PSEU</name>
<dbReference type="Proteomes" id="UP000187486">
    <property type="component" value="Unassembled WGS sequence"/>
</dbReference>
<evidence type="ECO:0000313" key="3">
    <source>
        <dbReference type="Proteomes" id="UP000187486"/>
    </source>
</evidence>
<evidence type="ECO:0000256" key="1">
    <source>
        <dbReference type="SAM" id="MobiDB-lite"/>
    </source>
</evidence>